<feature type="chain" id="PRO_5045141683" description="Spore-associated protein A" evidence="1">
    <location>
        <begin position="36"/>
        <end position="162"/>
    </location>
</feature>
<protein>
    <recommendedName>
        <fullName evidence="4">Spore-associated protein A</fullName>
    </recommendedName>
</protein>
<gene>
    <name evidence="2" type="ORF">ACFO4E_11220</name>
</gene>
<organism evidence="2 3">
    <name type="scientific">Nocardiopsis mangrovi</name>
    <dbReference type="NCBI Taxonomy" id="1179818"/>
    <lineage>
        <taxon>Bacteria</taxon>
        <taxon>Bacillati</taxon>
        <taxon>Actinomycetota</taxon>
        <taxon>Actinomycetes</taxon>
        <taxon>Streptosporangiales</taxon>
        <taxon>Nocardiopsidaceae</taxon>
        <taxon>Nocardiopsis</taxon>
    </lineage>
</organism>
<accession>A0ABV9DYM2</accession>
<comment type="caution">
    <text evidence="2">The sequence shown here is derived from an EMBL/GenBank/DDBJ whole genome shotgun (WGS) entry which is preliminary data.</text>
</comment>
<reference evidence="3" key="1">
    <citation type="journal article" date="2019" name="Int. J. Syst. Evol. Microbiol.">
        <title>The Global Catalogue of Microorganisms (GCM) 10K type strain sequencing project: providing services to taxonomists for standard genome sequencing and annotation.</title>
        <authorList>
            <consortium name="The Broad Institute Genomics Platform"/>
            <consortium name="The Broad Institute Genome Sequencing Center for Infectious Disease"/>
            <person name="Wu L."/>
            <person name="Ma J."/>
        </authorList>
    </citation>
    <scope>NUCLEOTIDE SEQUENCE [LARGE SCALE GENOMIC DNA]</scope>
    <source>
        <strain evidence="3">XZYJ18</strain>
    </source>
</reference>
<evidence type="ECO:0000256" key="1">
    <source>
        <dbReference type="SAM" id="SignalP"/>
    </source>
</evidence>
<dbReference type="EMBL" id="JBHSFQ010000008">
    <property type="protein sequence ID" value="MFC4562423.1"/>
    <property type="molecule type" value="Genomic_DNA"/>
</dbReference>
<dbReference type="Proteomes" id="UP001595923">
    <property type="component" value="Unassembled WGS sequence"/>
</dbReference>
<keyword evidence="3" id="KW-1185">Reference proteome</keyword>
<sequence>MPERSRRAARAGGRISVLAAALLGVVLATAGPAAAHTLDEAVRAGDGCGWSSGGYINQDSGAATTNSGTRLGTVYLLWSGTYQENCVVTLKTHSSVHGVATWTESYLYMHPSTGFHRDGDYYSHYAAAEGPTRGVCVSYQGEIRNPSGQIARSPIVSPGWCG</sequence>
<keyword evidence="1" id="KW-0732">Signal</keyword>
<feature type="signal peptide" evidence="1">
    <location>
        <begin position="1"/>
        <end position="35"/>
    </location>
</feature>
<evidence type="ECO:0000313" key="3">
    <source>
        <dbReference type="Proteomes" id="UP001595923"/>
    </source>
</evidence>
<evidence type="ECO:0008006" key="4">
    <source>
        <dbReference type="Google" id="ProtNLM"/>
    </source>
</evidence>
<evidence type="ECO:0000313" key="2">
    <source>
        <dbReference type="EMBL" id="MFC4562423.1"/>
    </source>
</evidence>
<dbReference type="RefSeq" id="WP_378573633.1">
    <property type="nucleotide sequence ID" value="NZ_JBHSFQ010000008.1"/>
</dbReference>
<proteinExistence type="predicted"/>
<name>A0ABV9DYM2_9ACTN</name>